<dbReference type="RefSeq" id="WP_204037483.1">
    <property type="nucleotide sequence ID" value="NZ_BOPC01000092.1"/>
</dbReference>
<evidence type="ECO:0000313" key="7">
    <source>
        <dbReference type="EMBL" id="GIJ29994.1"/>
    </source>
</evidence>
<keyword evidence="3 5" id="KW-0554">One-carbon metabolism</keyword>
<evidence type="ECO:0000313" key="8">
    <source>
        <dbReference type="Proteomes" id="UP000653076"/>
    </source>
</evidence>
<name>A0ABQ4JKC5_9ACTN</name>
<dbReference type="Gene3D" id="3.30.1130.10">
    <property type="match status" value="1"/>
</dbReference>
<dbReference type="EC" id="3.5.4.16" evidence="5"/>
<dbReference type="EMBL" id="BOPC01000092">
    <property type="protein sequence ID" value="GIJ29994.1"/>
    <property type="molecule type" value="Genomic_DNA"/>
</dbReference>
<dbReference type="Proteomes" id="UP000653076">
    <property type="component" value="Unassembled WGS sequence"/>
</dbReference>
<evidence type="ECO:0000256" key="5">
    <source>
        <dbReference type="HAMAP-Rule" id="MF_00223"/>
    </source>
</evidence>
<keyword evidence="8" id="KW-1185">Reference proteome</keyword>
<comment type="subunit">
    <text evidence="5">Homopolymer.</text>
</comment>
<dbReference type="NCBIfam" id="NF006826">
    <property type="entry name" value="PRK09347.1-3"/>
    <property type="match status" value="1"/>
</dbReference>
<gene>
    <name evidence="7" type="primary">folE_3</name>
    <name evidence="5" type="synonym">folE</name>
    <name evidence="7" type="ORF">Vqi01_51560</name>
</gene>
<comment type="similarity">
    <text evidence="5">Belongs to the GTP cyclohydrolase I family.</text>
</comment>
<comment type="catalytic activity">
    <reaction evidence="1 5">
        <text>GTP + H2O = 7,8-dihydroneopterin 3'-triphosphate + formate + H(+)</text>
        <dbReference type="Rhea" id="RHEA:17473"/>
        <dbReference type="ChEBI" id="CHEBI:15377"/>
        <dbReference type="ChEBI" id="CHEBI:15378"/>
        <dbReference type="ChEBI" id="CHEBI:15740"/>
        <dbReference type="ChEBI" id="CHEBI:37565"/>
        <dbReference type="ChEBI" id="CHEBI:58462"/>
        <dbReference type="EC" id="3.5.4.16"/>
    </reaction>
</comment>
<feature type="binding site" evidence="5">
    <location>
        <position position="93"/>
    </location>
    <ligand>
        <name>Zn(2+)</name>
        <dbReference type="ChEBI" id="CHEBI:29105"/>
    </ligand>
</feature>
<keyword evidence="4 5" id="KW-0378">Hydrolase</keyword>
<dbReference type="SUPFAM" id="SSF55620">
    <property type="entry name" value="Tetrahydrobiopterin biosynthesis enzymes-like"/>
    <property type="match status" value="1"/>
</dbReference>
<feature type="domain" description="GTP cyclohydrolase I" evidence="6">
    <location>
        <begin position="28"/>
        <end position="199"/>
    </location>
</feature>
<dbReference type="InterPro" id="IPR020602">
    <property type="entry name" value="GTP_CycHdrlase_I_dom"/>
</dbReference>
<evidence type="ECO:0000256" key="1">
    <source>
        <dbReference type="ARBA" id="ARBA00001052"/>
    </source>
</evidence>
<evidence type="ECO:0000256" key="2">
    <source>
        <dbReference type="ARBA" id="ARBA00005080"/>
    </source>
</evidence>
<sequence length="207" mass="22529">MTTTLLDLDGPDHAVLTGASALNRKQAEQAVRQLLQALGVPADTEVGRNTPRRMTDALAQLLTPRSWTFTTFPNDEGHHDLVLTRDIAFTSLCAHHLLPFSGRAHVGFYPREKLPGLSKIARTVEMFAARLQVQENLGQQIAGFLEEQLACDGVGVVLVAEHLCMTRRGVRAAGADTLTVAARGRLQQDPTARIEFLQLAVQSGRTA</sequence>
<accession>A0ABQ4JKC5</accession>
<protein>
    <recommendedName>
        <fullName evidence="5">GTP cyclohydrolase 1</fullName>
        <ecNumber evidence="5">3.5.4.16</ecNumber>
    </recommendedName>
    <alternativeName>
        <fullName evidence="5">GTP cyclohydrolase I</fullName>
        <shortName evidence="5">GTP-CH-I</shortName>
    </alternativeName>
</protein>
<comment type="pathway">
    <text evidence="2 5">Cofactor biosynthesis; 7,8-dihydroneopterin triphosphate biosynthesis; 7,8-dihydroneopterin triphosphate from GTP: step 1/1.</text>
</comment>
<dbReference type="PANTHER" id="PTHR11109">
    <property type="entry name" value="GTP CYCLOHYDROLASE I"/>
    <property type="match status" value="1"/>
</dbReference>
<reference evidence="7 8" key="1">
    <citation type="submission" date="2021-01" db="EMBL/GenBank/DDBJ databases">
        <title>Whole genome shotgun sequence of Verrucosispora qiuiae NBRC 106684.</title>
        <authorList>
            <person name="Komaki H."/>
            <person name="Tamura T."/>
        </authorList>
    </citation>
    <scope>NUCLEOTIDE SEQUENCE [LARGE SCALE GENOMIC DNA]</scope>
    <source>
        <strain evidence="7 8">NBRC 106684</strain>
    </source>
</reference>
<proteinExistence type="inferred from homology"/>
<evidence type="ECO:0000259" key="6">
    <source>
        <dbReference type="Pfam" id="PF01227"/>
    </source>
</evidence>
<dbReference type="HAMAP" id="MF_00223">
    <property type="entry name" value="FolE"/>
    <property type="match status" value="1"/>
</dbReference>
<dbReference type="InterPro" id="IPR043133">
    <property type="entry name" value="GTP-CH-I_C/QueF"/>
</dbReference>
<evidence type="ECO:0000256" key="3">
    <source>
        <dbReference type="ARBA" id="ARBA00022563"/>
    </source>
</evidence>
<comment type="caution">
    <text evidence="7">The sequence shown here is derived from an EMBL/GenBank/DDBJ whole genome shotgun (WGS) entry which is preliminary data.</text>
</comment>
<dbReference type="InterPro" id="IPR001474">
    <property type="entry name" value="GTP_CycHdrlase_I"/>
</dbReference>
<keyword evidence="5" id="KW-0862">Zinc</keyword>
<keyword evidence="5" id="KW-0547">Nucleotide-binding</keyword>
<dbReference type="PANTHER" id="PTHR11109:SF7">
    <property type="entry name" value="GTP CYCLOHYDROLASE 1"/>
    <property type="match status" value="1"/>
</dbReference>
<organism evidence="7 8">
    <name type="scientific">Micromonospora qiuiae</name>
    <dbReference type="NCBI Taxonomy" id="502268"/>
    <lineage>
        <taxon>Bacteria</taxon>
        <taxon>Bacillati</taxon>
        <taxon>Actinomycetota</taxon>
        <taxon>Actinomycetes</taxon>
        <taxon>Micromonosporales</taxon>
        <taxon>Micromonosporaceae</taxon>
        <taxon>Micromonospora</taxon>
    </lineage>
</organism>
<feature type="binding site" evidence="5">
    <location>
        <position position="164"/>
    </location>
    <ligand>
        <name>Zn(2+)</name>
        <dbReference type="ChEBI" id="CHEBI:29105"/>
    </ligand>
</feature>
<evidence type="ECO:0000256" key="4">
    <source>
        <dbReference type="ARBA" id="ARBA00022801"/>
    </source>
</evidence>
<keyword evidence="5" id="KW-0342">GTP-binding</keyword>
<keyword evidence="5" id="KW-0479">Metal-binding</keyword>
<feature type="binding site" evidence="5">
    <location>
        <position position="96"/>
    </location>
    <ligand>
        <name>Zn(2+)</name>
        <dbReference type="ChEBI" id="CHEBI:29105"/>
    </ligand>
</feature>
<dbReference type="Pfam" id="PF01227">
    <property type="entry name" value="GTP_cyclohydroI"/>
    <property type="match status" value="1"/>
</dbReference>